<name>A0A4Y6Q3V6_PERCE</name>
<dbReference type="Pfam" id="PF01592">
    <property type="entry name" value="NifU_N"/>
    <property type="match status" value="1"/>
</dbReference>
<dbReference type="GO" id="GO:0051536">
    <property type="term" value="F:iron-sulfur cluster binding"/>
    <property type="evidence" value="ECO:0007669"/>
    <property type="project" value="InterPro"/>
</dbReference>
<dbReference type="FunFam" id="3.90.1010.10:FF:000002">
    <property type="entry name" value="Iron-sulfur cluster assembly scaffold protein NifU"/>
    <property type="match status" value="1"/>
</dbReference>
<comment type="similarity">
    <text evidence="1">Belongs to the NifU family.</text>
</comment>
<proteinExistence type="inferred from homology"/>
<organism evidence="3 4">
    <name type="scientific">Persicimonas caeni</name>
    <dbReference type="NCBI Taxonomy" id="2292766"/>
    <lineage>
        <taxon>Bacteria</taxon>
        <taxon>Deltaproteobacteria</taxon>
        <taxon>Bradymonadales</taxon>
        <taxon>Bradymonadaceae</taxon>
        <taxon>Persicimonas</taxon>
    </lineage>
</organism>
<dbReference type="AlphaFoldDB" id="A0A4Y6Q3V6"/>
<dbReference type="InterPro" id="IPR002871">
    <property type="entry name" value="NIF_FeS_clus_asmbl_NifU_N"/>
</dbReference>
<evidence type="ECO:0000313" key="3">
    <source>
        <dbReference type="EMBL" id="QDG54665.1"/>
    </source>
</evidence>
<dbReference type="Gene3D" id="3.90.1010.10">
    <property type="match status" value="1"/>
</dbReference>
<dbReference type="RefSeq" id="WP_141201109.1">
    <property type="nucleotide sequence ID" value="NZ_CP041186.1"/>
</dbReference>
<gene>
    <name evidence="3" type="ORF">FIV42_29160</name>
</gene>
<keyword evidence="4" id="KW-1185">Reference proteome</keyword>
<accession>A0A4Y6Q3V6</accession>
<dbReference type="CDD" id="cd06664">
    <property type="entry name" value="IscU_like"/>
    <property type="match status" value="1"/>
</dbReference>
<dbReference type="SUPFAM" id="SSF82649">
    <property type="entry name" value="SufE/NifU"/>
    <property type="match status" value="1"/>
</dbReference>
<dbReference type="GO" id="GO:0005506">
    <property type="term" value="F:iron ion binding"/>
    <property type="evidence" value="ECO:0007669"/>
    <property type="project" value="InterPro"/>
</dbReference>
<evidence type="ECO:0000259" key="2">
    <source>
        <dbReference type="Pfam" id="PF01592"/>
    </source>
</evidence>
<evidence type="ECO:0000313" key="4">
    <source>
        <dbReference type="Proteomes" id="UP000315995"/>
    </source>
</evidence>
<reference evidence="3 4" key="1">
    <citation type="submission" date="2019-06" db="EMBL/GenBank/DDBJ databases">
        <title>Persicimonas caeni gen. nov., sp. nov., a predatory bacterium isolated from solar saltern.</title>
        <authorList>
            <person name="Wang S."/>
        </authorList>
    </citation>
    <scope>NUCLEOTIDE SEQUENCE [LARGE SCALE GENOMIC DNA]</scope>
    <source>
        <strain evidence="3 4">YN101</strain>
    </source>
</reference>
<dbReference type="OrthoDB" id="9804157at2"/>
<dbReference type="GO" id="GO:0016226">
    <property type="term" value="P:iron-sulfur cluster assembly"/>
    <property type="evidence" value="ECO:0007669"/>
    <property type="project" value="InterPro"/>
</dbReference>
<dbReference type="PANTHER" id="PTHR10093">
    <property type="entry name" value="IRON-SULFUR CLUSTER ASSEMBLY ENZYME NIFU HOMOLOG"/>
    <property type="match status" value="1"/>
</dbReference>
<sequence>MNLRNLYQEVILDHNKNPRNFGELEEANRHAQGHNPLCGDSYEIAALVVDDEGRIEDIRFSGKGCAISKAAASMMTQHVKGKTVDDAETLIEEFRQMLTGKLDPEGNDRLRHLKVFAGVAQRPERVKCAVLPWHTLHAALEGQEEISTEGEHDPFGEE</sequence>
<dbReference type="NCBIfam" id="TIGR01994">
    <property type="entry name" value="SUF_scaf_2"/>
    <property type="match status" value="1"/>
</dbReference>
<protein>
    <submittedName>
        <fullName evidence="3">SUF system NifU family Fe-S cluster assembly protein</fullName>
    </submittedName>
</protein>
<feature type="domain" description="NIF system FeS cluster assembly NifU N-terminal" evidence="2">
    <location>
        <begin position="7"/>
        <end position="99"/>
    </location>
</feature>
<evidence type="ECO:0000256" key="1">
    <source>
        <dbReference type="ARBA" id="ARBA00006420"/>
    </source>
</evidence>
<dbReference type="EMBL" id="CP041186">
    <property type="protein sequence ID" value="QDG54665.1"/>
    <property type="molecule type" value="Genomic_DNA"/>
</dbReference>
<dbReference type="Proteomes" id="UP000315995">
    <property type="component" value="Chromosome"/>
</dbReference>
<accession>A0A5B8YHL9</accession>